<dbReference type="InterPro" id="IPR001482">
    <property type="entry name" value="T2SS/T4SS_dom"/>
</dbReference>
<dbReference type="InterPro" id="IPR037257">
    <property type="entry name" value="T2SS_E_N_sf"/>
</dbReference>
<comment type="caution">
    <text evidence="5">The sequence shown here is derived from an EMBL/GenBank/DDBJ whole genome shotgun (WGS) entry which is preliminary data.</text>
</comment>
<dbReference type="Pfam" id="PF05157">
    <property type="entry name" value="MshEN"/>
    <property type="match status" value="1"/>
</dbReference>
<name>A0ABR5SBT7_9BACT</name>
<dbReference type="RefSeq" id="WP_085053506.1">
    <property type="nucleotide sequence ID" value="NZ_LNQR01000117.1"/>
</dbReference>
<evidence type="ECO:0000313" key="6">
    <source>
        <dbReference type="Proteomes" id="UP000060487"/>
    </source>
</evidence>
<dbReference type="Gene3D" id="3.30.450.90">
    <property type="match status" value="1"/>
</dbReference>
<evidence type="ECO:0000313" key="5">
    <source>
        <dbReference type="EMBL" id="KWT78281.1"/>
    </source>
</evidence>
<dbReference type="SUPFAM" id="SSF160246">
    <property type="entry name" value="EspE N-terminal domain-like"/>
    <property type="match status" value="1"/>
</dbReference>
<comment type="similarity">
    <text evidence="1">Belongs to the GSP E family.</text>
</comment>
<keyword evidence="2" id="KW-0547">Nucleotide-binding</keyword>
<dbReference type="InterPro" id="IPR027417">
    <property type="entry name" value="P-loop_NTPase"/>
</dbReference>
<sequence length="603" mass="67390">MTTRQPDKSSKKRLTVETVASFLLKRRLITQERYTDIVARGEELILRLQQLNEAGGAKNSSQGIGVITPAEAIAALELEIPGAKGKLLNEDTITEVIATETGIPYKKLDPIKLALDVVTGHIPRPFALRHMIVPVENTAGVITLAVIDPYDMEAVESLKHAKNLKTRLVLSSKTDVLRIVREFFGFHSSIAAAQAEMQPGVDLGNLEQFVKLKGQGEIEATDSHIVRAVTYLFQYAFEQRASDIHIEPKREKSIVRLRIDGILHTVHSTPKAVHAPITSRIKMLSRMDITEKRRPQDGRIKTNHKDKELELRVSTLPTAFGEKIVIRIFDPDMLMQDIEKLGFYPREYKLYDSFIKRPNGIILVTGPTGSGKTTTLYSSLRVLSSPEINIVTIEEPIEMVIEEFNQVSVQQSIGVTFATMLRTILRQDPDIIMVGEIRDKETADNAIQSALTGHLVLSTLHTNDSPSSITRLLDLGIQSFLICSTLIGVIAQRLVRKICIHCKRQRVLTEDEAGYLQLDKNTTHTISYGEGCIECRGTGYRGRTAIFEVMEFTERVRRTLSDNADLNAIYSAAAADGMITLRQAAIRKMLEGITTYEEVIFMT</sequence>
<dbReference type="CDD" id="cd01129">
    <property type="entry name" value="PulE-GspE-like"/>
    <property type="match status" value="1"/>
</dbReference>
<dbReference type="Gene3D" id="3.40.50.300">
    <property type="entry name" value="P-loop containing nucleotide triphosphate hydrolases"/>
    <property type="match status" value="1"/>
</dbReference>
<dbReference type="PANTHER" id="PTHR30258:SF13">
    <property type="entry name" value="SECRETION PATHWAY ATPASE-RELATED"/>
    <property type="match status" value="1"/>
</dbReference>
<dbReference type="Pfam" id="PF00437">
    <property type="entry name" value="T2SSE"/>
    <property type="match status" value="1"/>
</dbReference>
<evidence type="ECO:0000256" key="2">
    <source>
        <dbReference type="ARBA" id="ARBA00022741"/>
    </source>
</evidence>
<protein>
    <submittedName>
        <fullName evidence="5">Type II secretion system protein E</fullName>
    </submittedName>
</protein>
<dbReference type="SUPFAM" id="SSF52540">
    <property type="entry name" value="P-loop containing nucleoside triphosphate hydrolases"/>
    <property type="match status" value="1"/>
</dbReference>
<proteinExistence type="inferred from homology"/>
<evidence type="ECO:0000256" key="3">
    <source>
        <dbReference type="ARBA" id="ARBA00022840"/>
    </source>
</evidence>
<dbReference type="Proteomes" id="UP000060487">
    <property type="component" value="Unassembled WGS sequence"/>
</dbReference>
<dbReference type="PROSITE" id="PS00662">
    <property type="entry name" value="T2SP_E"/>
    <property type="match status" value="1"/>
</dbReference>
<evidence type="ECO:0000256" key="1">
    <source>
        <dbReference type="ARBA" id="ARBA00006611"/>
    </source>
</evidence>
<dbReference type="EMBL" id="LNQR01000117">
    <property type="protein sequence ID" value="KWT78281.1"/>
    <property type="molecule type" value="Genomic_DNA"/>
</dbReference>
<dbReference type="InterPro" id="IPR007831">
    <property type="entry name" value="T2SS_GspE_N"/>
</dbReference>
<reference evidence="5 6" key="1">
    <citation type="submission" date="2015-11" db="EMBL/GenBank/DDBJ databases">
        <authorList>
            <person name="Lin W."/>
        </authorList>
    </citation>
    <scope>NUCLEOTIDE SEQUENCE [LARGE SCALE GENOMIC DNA]</scope>
    <source>
        <strain evidence="5 6">HCH-1</strain>
    </source>
</reference>
<dbReference type="PANTHER" id="PTHR30258">
    <property type="entry name" value="TYPE II SECRETION SYSTEM PROTEIN GSPE-RELATED"/>
    <property type="match status" value="1"/>
</dbReference>
<keyword evidence="6" id="KW-1185">Reference proteome</keyword>
<feature type="domain" description="Bacterial type II secretion system protein E" evidence="4">
    <location>
        <begin position="425"/>
        <end position="439"/>
    </location>
</feature>
<dbReference type="Gene3D" id="3.30.300.160">
    <property type="entry name" value="Type II secretion system, protein E, N-terminal domain"/>
    <property type="match status" value="1"/>
</dbReference>
<keyword evidence="3" id="KW-0067">ATP-binding</keyword>
<evidence type="ECO:0000259" key="4">
    <source>
        <dbReference type="PROSITE" id="PS00662"/>
    </source>
</evidence>
<organism evidence="5 6">
    <name type="scientific">Candidatus Magnetominusculus xianensis</name>
    <dbReference type="NCBI Taxonomy" id="1748249"/>
    <lineage>
        <taxon>Bacteria</taxon>
        <taxon>Pseudomonadati</taxon>
        <taxon>Nitrospirota</taxon>
        <taxon>Nitrospiria</taxon>
        <taxon>Nitrospirales</taxon>
        <taxon>Nitrospiraceae</taxon>
        <taxon>Candidatus Magnetominusculus</taxon>
    </lineage>
</organism>
<gene>
    <name evidence="5" type="ORF">ASN18_2886</name>
</gene>
<accession>A0ABR5SBT7</accession>